<proteinExistence type="predicted"/>
<feature type="region of interest" description="Disordered" evidence="1">
    <location>
        <begin position="47"/>
        <end position="67"/>
    </location>
</feature>
<evidence type="ECO:0000256" key="1">
    <source>
        <dbReference type="SAM" id="MobiDB-lite"/>
    </source>
</evidence>
<keyword evidence="3" id="KW-1185">Reference proteome</keyword>
<dbReference type="Proteomes" id="UP000015354">
    <property type="component" value="Unassembled WGS sequence"/>
</dbReference>
<organism evidence="2 3">
    <name type="scientific">Strigomonas culicis</name>
    <dbReference type="NCBI Taxonomy" id="28005"/>
    <lineage>
        <taxon>Eukaryota</taxon>
        <taxon>Discoba</taxon>
        <taxon>Euglenozoa</taxon>
        <taxon>Kinetoplastea</taxon>
        <taxon>Metakinetoplastina</taxon>
        <taxon>Trypanosomatida</taxon>
        <taxon>Trypanosomatidae</taxon>
        <taxon>Strigomonadinae</taxon>
        <taxon>Strigomonas</taxon>
    </lineage>
</organism>
<evidence type="ECO:0000313" key="3">
    <source>
        <dbReference type="Proteomes" id="UP000015354"/>
    </source>
</evidence>
<gene>
    <name evidence="2" type="ORF">STCU_11402</name>
</gene>
<reference evidence="2 3" key="1">
    <citation type="journal article" date="2013" name="PLoS ONE">
        <title>Predicting the Proteins of Angomonas deanei, Strigomonas culicis and Their Respective Endosymbionts Reveals New Aspects of the Trypanosomatidae Family.</title>
        <authorList>
            <person name="Motta M.C."/>
            <person name="Martins A.C."/>
            <person name="de Souza S.S."/>
            <person name="Catta-Preta C.M."/>
            <person name="Silva R."/>
            <person name="Klein C.C."/>
            <person name="de Almeida L.G."/>
            <person name="de Lima Cunha O."/>
            <person name="Ciapina L.P."/>
            <person name="Brocchi M."/>
            <person name="Colabardini A.C."/>
            <person name="de Araujo Lima B."/>
            <person name="Machado C.R."/>
            <person name="de Almeida Soares C.M."/>
            <person name="Probst C.M."/>
            <person name="de Menezes C.B."/>
            <person name="Thompson C.E."/>
            <person name="Bartholomeu D.C."/>
            <person name="Gradia D.F."/>
            <person name="Pavoni D.P."/>
            <person name="Grisard E.C."/>
            <person name="Fantinatti-Garboggini F."/>
            <person name="Marchini F.K."/>
            <person name="Rodrigues-Luiz G.F."/>
            <person name="Wagner G."/>
            <person name="Goldman G.H."/>
            <person name="Fietto J.L."/>
            <person name="Elias M.C."/>
            <person name="Goldman M.H."/>
            <person name="Sagot M.F."/>
            <person name="Pereira M."/>
            <person name="Stoco P.H."/>
            <person name="de Mendonca-Neto R.P."/>
            <person name="Teixeira S.M."/>
            <person name="Maciel T.E."/>
            <person name="de Oliveira Mendes T.A."/>
            <person name="Urmenyi T.P."/>
            <person name="de Souza W."/>
            <person name="Schenkman S."/>
            <person name="de Vasconcelos A.T."/>
        </authorList>
    </citation>
    <scope>NUCLEOTIDE SEQUENCE [LARGE SCALE GENOMIC DNA]</scope>
</reference>
<accession>S9TE44</accession>
<dbReference type="EMBL" id="ATMH01011357">
    <property type="protein sequence ID" value="EPY16322.1"/>
    <property type="molecule type" value="Genomic_DNA"/>
</dbReference>
<protein>
    <submittedName>
        <fullName evidence="2">Uncharacterized protein</fullName>
    </submittedName>
</protein>
<dbReference type="AlphaFoldDB" id="S9TE44"/>
<name>S9TE44_9TRYP</name>
<comment type="caution">
    <text evidence="2">The sequence shown here is derived from an EMBL/GenBank/DDBJ whole genome shotgun (WGS) entry which is preliminary data.</text>
</comment>
<evidence type="ECO:0000313" key="2">
    <source>
        <dbReference type="EMBL" id="EPY16322.1"/>
    </source>
</evidence>
<sequence length="100" mass="11486">MDGSSTAGPYVSYINNNNMNNSYSYNATTTTTSPLKNHGTVLVNSRLFMTPPSPRRGNDGQRNTNRRFEYNDFLSASHNEEEDALRQAEQWERKFKSLFK</sequence>